<accession>A0A9W8MWC8</accession>
<protein>
    <submittedName>
        <fullName evidence="1">Uncharacterized protein</fullName>
    </submittedName>
</protein>
<comment type="caution">
    <text evidence="1">The sequence shown here is derived from an EMBL/GenBank/DDBJ whole genome shotgun (WGS) entry which is preliminary data.</text>
</comment>
<dbReference type="Proteomes" id="UP001148786">
    <property type="component" value="Unassembled WGS sequence"/>
</dbReference>
<proteinExistence type="predicted"/>
<name>A0A9W8MWC8_9AGAR</name>
<sequence>MGGVGRRETNAGLVRARFELSLLPEHAGSPSPVLVLRILELLEPVRRRITNAEQRMPLPQAGSLLYKIDPFSGQPKLWTYALDRWADGDTFKRFVATCEGP</sequence>
<dbReference type="EMBL" id="JANKHO010000391">
    <property type="protein sequence ID" value="KAJ3510539.1"/>
    <property type="molecule type" value="Genomic_DNA"/>
</dbReference>
<evidence type="ECO:0000313" key="1">
    <source>
        <dbReference type="EMBL" id="KAJ3510539.1"/>
    </source>
</evidence>
<dbReference type="OrthoDB" id="3067792at2759"/>
<evidence type="ECO:0000313" key="2">
    <source>
        <dbReference type="Proteomes" id="UP001148786"/>
    </source>
</evidence>
<gene>
    <name evidence="1" type="ORF">NLJ89_g4615</name>
</gene>
<dbReference type="AlphaFoldDB" id="A0A9W8MWC8"/>
<reference evidence="1" key="1">
    <citation type="submission" date="2022-07" db="EMBL/GenBank/DDBJ databases">
        <title>Genome Sequence of Agrocybe chaxingu.</title>
        <authorList>
            <person name="Buettner E."/>
        </authorList>
    </citation>
    <scope>NUCLEOTIDE SEQUENCE</scope>
    <source>
        <strain evidence="1">MP-N11</strain>
    </source>
</reference>
<organism evidence="1 2">
    <name type="scientific">Agrocybe chaxingu</name>
    <dbReference type="NCBI Taxonomy" id="84603"/>
    <lineage>
        <taxon>Eukaryota</taxon>
        <taxon>Fungi</taxon>
        <taxon>Dikarya</taxon>
        <taxon>Basidiomycota</taxon>
        <taxon>Agaricomycotina</taxon>
        <taxon>Agaricomycetes</taxon>
        <taxon>Agaricomycetidae</taxon>
        <taxon>Agaricales</taxon>
        <taxon>Agaricineae</taxon>
        <taxon>Strophariaceae</taxon>
        <taxon>Agrocybe</taxon>
    </lineage>
</organism>
<keyword evidence="2" id="KW-1185">Reference proteome</keyword>